<sequence length="511" mass="57584">MPVSDHKKYENRVKTFYEKQKLLEKNNANKQIGHKFAKWPYKVIPGEAMANLGFISTPTLKNKDRVLCCYCENSSENFRDCRDKSLTTTLINVLEKHLVDSSNSCLLSNFKLLTLYRIKALNNNIATSITGNVEEEKLLKYFNDKLGSADLKLLQKWTFDDNSSTTLTETSVNRLVNAGFFNYSIPATIDNNTAPTNNISNNCVCVFCIFCDNFFNLGNKFNDSTGEIPSEELLVKHHRLKSPNCQFFKEKNSKNETGHSTLIKTHQNYDKEQEDHTQYSHIYSEQLSQLEEDILNNKGTEVEKKRGKVQHDSITVFNLSSKKKRKLLQSTVLTQLDENVENLPENSEDLEKRNPDTITIDHEKLLNARKDIKKSKSNNPTFLKKNPLLDDSTSSELFGLKNGLSSSLKINKVQDKMSFLESLDMSNLLPPPPSSSSSSSSSSPTATSSKESSIQSTPVNSPIKSIDNNNNNNNNNNNDDMGESDKSSTIETPIHSPVLAANNNKDRKSVV</sequence>
<feature type="compositionally biased region" description="Low complexity" evidence="1">
    <location>
        <begin position="467"/>
        <end position="479"/>
    </location>
</feature>
<evidence type="ECO:0000313" key="3">
    <source>
        <dbReference type="Proteomes" id="UP000262825"/>
    </source>
</evidence>
<accession>A0A376B949</accession>
<dbReference type="Gene3D" id="1.10.1170.10">
    <property type="entry name" value="Inhibitor Of Apoptosis Protein (2mihbC-IAP-1), Chain A"/>
    <property type="match status" value="2"/>
</dbReference>
<dbReference type="SUPFAM" id="SSF57924">
    <property type="entry name" value="Inhibitor of apoptosis (IAP) repeat"/>
    <property type="match status" value="1"/>
</dbReference>
<evidence type="ECO:0000256" key="1">
    <source>
        <dbReference type="SAM" id="MobiDB-lite"/>
    </source>
</evidence>
<dbReference type="Pfam" id="PF00653">
    <property type="entry name" value="BIR"/>
    <property type="match status" value="1"/>
</dbReference>
<feature type="compositionally biased region" description="Polar residues" evidence="1">
    <location>
        <begin position="454"/>
        <end position="463"/>
    </location>
</feature>
<proteinExistence type="predicted"/>
<protein>
    <submittedName>
        <fullName evidence="2">Uncharacterized protein</fullName>
    </submittedName>
</protein>
<dbReference type="PROSITE" id="PS50143">
    <property type="entry name" value="BIR_REPEAT_2"/>
    <property type="match status" value="1"/>
</dbReference>
<organism evidence="2 3">
    <name type="scientific">Saccharomycodes ludwigii</name>
    <dbReference type="NCBI Taxonomy" id="36035"/>
    <lineage>
        <taxon>Eukaryota</taxon>
        <taxon>Fungi</taxon>
        <taxon>Dikarya</taxon>
        <taxon>Ascomycota</taxon>
        <taxon>Saccharomycotina</taxon>
        <taxon>Saccharomycetes</taxon>
        <taxon>Saccharomycodales</taxon>
        <taxon>Saccharomycodaceae</taxon>
        <taxon>Saccharomycodes</taxon>
    </lineage>
</organism>
<keyword evidence="3" id="KW-1185">Reference proteome</keyword>
<feature type="region of interest" description="Disordered" evidence="1">
    <location>
        <begin position="424"/>
        <end position="511"/>
    </location>
</feature>
<dbReference type="AlphaFoldDB" id="A0A376B949"/>
<evidence type="ECO:0000313" key="2">
    <source>
        <dbReference type="EMBL" id="SSD61177.1"/>
    </source>
</evidence>
<name>A0A376B949_9ASCO</name>
<dbReference type="Proteomes" id="UP000262825">
    <property type="component" value="Unassembled WGS sequence"/>
</dbReference>
<dbReference type="InterPro" id="IPR001370">
    <property type="entry name" value="BIR_rpt"/>
</dbReference>
<feature type="region of interest" description="Disordered" evidence="1">
    <location>
        <begin position="371"/>
        <end position="394"/>
    </location>
</feature>
<reference evidence="3" key="1">
    <citation type="submission" date="2018-06" db="EMBL/GenBank/DDBJ databases">
        <authorList>
            <person name="Guldener U."/>
        </authorList>
    </citation>
    <scope>NUCLEOTIDE SEQUENCE [LARGE SCALE GENOMIC DNA]</scope>
    <source>
        <strain evidence="3">UTAD17</strain>
    </source>
</reference>
<dbReference type="VEuPathDB" id="FungiDB:SCODWIG_02938"/>
<feature type="compositionally biased region" description="Low complexity" evidence="1">
    <location>
        <begin position="435"/>
        <end position="453"/>
    </location>
</feature>
<dbReference type="EMBL" id="UFAJ01000594">
    <property type="protein sequence ID" value="SSD61177.1"/>
    <property type="molecule type" value="Genomic_DNA"/>
</dbReference>
<gene>
    <name evidence="2" type="ORF">SCODWIG_02938</name>
</gene>